<keyword evidence="5 10" id="KW-0812">Transmembrane</keyword>
<dbReference type="Gene3D" id="3.90.550.10">
    <property type="entry name" value="Spore Coat Polysaccharide Biosynthesis Protein SpsA, Chain A"/>
    <property type="match status" value="1"/>
</dbReference>
<proteinExistence type="inferred from homology"/>
<dbReference type="Pfam" id="PF00535">
    <property type="entry name" value="Glycos_transf_2"/>
    <property type="match status" value="1"/>
</dbReference>
<keyword evidence="6" id="KW-0448">Lipopolysaccharide biosynthesis</keyword>
<evidence type="ECO:0000256" key="3">
    <source>
        <dbReference type="ARBA" id="ARBA00022676"/>
    </source>
</evidence>
<feature type="transmembrane region" description="Helical" evidence="10">
    <location>
        <begin position="276"/>
        <end position="301"/>
    </location>
</feature>
<comment type="similarity">
    <text evidence="1">Belongs to the glycosyltransferase 2 family.</text>
</comment>
<keyword evidence="2" id="KW-1003">Cell membrane</keyword>
<evidence type="ECO:0000313" key="12">
    <source>
        <dbReference type="EMBL" id="MFC4243514.1"/>
    </source>
</evidence>
<sequence length="342" mass="36592">MTNALTPHSISVVVPVYRGADTLAALVAEIQPLAEGFTTPGGRAARVGEVILVHDNGPDASDLVMRELEGLYPFVRAIWLSRNFGQHAATLAGIASSGEEWVATIDEDGQYDPGQLGIMLDVALNQRASLVYAQPTNEAPHSAFRNVTSRGSKRVVDLLSGSRDARRYHSFRLMLGETGRSVAAYAGHGVYLDVALGWVAGRIATAPIELRDEGDRPSGYNLRRLLSHFWRLVLTSGTRGLRVVSVAGAIIAAAGVITAIVLIVRHIMGGSWPQGWASLIVTELVIGGVILLFLGVIAEYVGVAVNQAMGRPPYLIISDPARGPLGREEQPTPTAEDEEHPK</sequence>
<keyword evidence="4 12" id="KW-0808">Transferase</keyword>
<evidence type="ECO:0000259" key="11">
    <source>
        <dbReference type="Pfam" id="PF00535"/>
    </source>
</evidence>
<dbReference type="InterPro" id="IPR050256">
    <property type="entry name" value="Glycosyltransferase_2"/>
</dbReference>
<dbReference type="InterPro" id="IPR001173">
    <property type="entry name" value="Glyco_trans_2-like"/>
</dbReference>
<keyword evidence="13" id="KW-1185">Reference proteome</keyword>
<comment type="caution">
    <text evidence="12">The sequence shown here is derived from an EMBL/GenBank/DDBJ whole genome shotgun (WGS) entry which is preliminary data.</text>
</comment>
<dbReference type="Proteomes" id="UP001595900">
    <property type="component" value="Unassembled WGS sequence"/>
</dbReference>
<evidence type="ECO:0000256" key="6">
    <source>
        <dbReference type="ARBA" id="ARBA00022985"/>
    </source>
</evidence>
<keyword evidence="3 12" id="KW-0328">Glycosyltransferase</keyword>
<dbReference type="RefSeq" id="WP_390228579.1">
    <property type="nucleotide sequence ID" value="NZ_JBHSCN010000005.1"/>
</dbReference>
<evidence type="ECO:0000256" key="7">
    <source>
        <dbReference type="ARBA" id="ARBA00022989"/>
    </source>
</evidence>
<dbReference type="InterPro" id="IPR029044">
    <property type="entry name" value="Nucleotide-diphossugar_trans"/>
</dbReference>
<keyword evidence="8 10" id="KW-0472">Membrane</keyword>
<feature type="transmembrane region" description="Helical" evidence="10">
    <location>
        <begin position="241"/>
        <end position="264"/>
    </location>
</feature>
<reference evidence="13" key="1">
    <citation type="journal article" date="2019" name="Int. J. Syst. Evol. Microbiol.">
        <title>The Global Catalogue of Microorganisms (GCM) 10K type strain sequencing project: providing services to taxonomists for standard genome sequencing and annotation.</title>
        <authorList>
            <consortium name="The Broad Institute Genomics Platform"/>
            <consortium name="The Broad Institute Genome Sequencing Center for Infectious Disease"/>
            <person name="Wu L."/>
            <person name="Ma J."/>
        </authorList>
    </citation>
    <scope>NUCLEOTIDE SEQUENCE [LARGE SCALE GENOMIC DNA]</scope>
    <source>
        <strain evidence="13">CGMCC 1.10363</strain>
    </source>
</reference>
<organism evidence="12 13">
    <name type="scientific">Gryllotalpicola reticulitermitis</name>
    <dbReference type="NCBI Taxonomy" id="1184153"/>
    <lineage>
        <taxon>Bacteria</taxon>
        <taxon>Bacillati</taxon>
        <taxon>Actinomycetota</taxon>
        <taxon>Actinomycetes</taxon>
        <taxon>Micrococcales</taxon>
        <taxon>Microbacteriaceae</taxon>
        <taxon>Gryllotalpicola</taxon>
    </lineage>
</organism>
<dbReference type="PANTHER" id="PTHR48090">
    <property type="entry name" value="UNDECAPRENYL-PHOSPHATE 4-DEOXY-4-FORMAMIDO-L-ARABINOSE TRANSFERASE-RELATED"/>
    <property type="match status" value="1"/>
</dbReference>
<evidence type="ECO:0000256" key="1">
    <source>
        <dbReference type="ARBA" id="ARBA00006739"/>
    </source>
</evidence>
<evidence type="ECO:0000256" key="4">
    <source>
        <dbReference type="ARBA" id="ARBA00022679"/>
    </source>
</evidence>
<accession>A0ABV8Q6W3</accession>
<dbReference type="GO" id="GO:0016757">
    <property type="term" value="F:glycosyltransferase activity"/>
    <property type="evidence" value="ECO:0007669"/>
    <property type="project" value="UniProtKB-KW"/>
</dbReference>
<protein>
    <submittedName>
        <fullName evidence="12">Glycosyltransferase</fullName>
        <ecNumber evidence="12">2.4.-.-</ecNumber>
    </submittedName>
</protein>
<dbReference type="SUPFAM" id="SSF53448">
    <property type="entry name" value="Nucleotide-diphospho-sugar transferases"/>
    <property type="match status" value="1"/>
</dbReference>
<dbReference type="PANTHER" id="PTHR48090:SF3">
    <property type="entry name" value="UNDECAPRENYL-PHOSPHATE 4-DEOXY-4-FORMAMIDO-L-ARABINOSE TRANSFERASE"/>
    <property type="match status" value="1"/>
</dbReference>
<evidence type="ECO:0000256" key="9">
    <source>
        <dbReference type="SAM" id="MobiDB-lite"/>
    </source>
</evidence>
<dbReference type="EC" id="2.4.-.-" evidence="12"/>
<evidence type="ECO:0000256" key="2">
    <source>
        <dbReference type="ARBA" id="ARBA00022475"/>
    </source>
</evidence>
<feature type="domain" description="Glycosyltransferase 2-like" evidence="11">
    <location>
        <begin position="11"/>
        <end position="148"/>
    </location>
</feature>
<keyword evidence="7 10" id="KW-1133">Transmembrane helix</keyword>
<feature type="region of interest" description="Disordered" evidence="9">
    <location>
        <begin position="320"/>
        <end position="342"/>
    </location>
</feature>
<gene>
    <name evidence="12" type="ORF">ACFOYW_09015</name>
</gene>
<evidence type="ECO:0000256" key="10">
    <source>
        <dbReference type="SAM" id="Phobius"/>
    </source>
</evidence>
<name>A0ABV8Q6W3_9MICO</name>
<dbReference type="EMBL" id="JBHSCN010000005">
    <property type="protein sequence ID" value="MFC4243514.1"/>
    <property type="molecule type" value="Genomic_DNA"/>
</dbReference>
<evidence type="ECO:0000256" key="5">
    <source>
        <dbReference type="ARBA" id="ARBA00022692"/>
    </source>
</evidence>
<evidence type="ECO:0000313" key="13">
    <source>
        <dbReference type="Proteomes" id="UP001595900"/>
    </source>
</evidence>
<evidence type="ECO:0000256" key="8">
    <source>
        <dbReference type="ARBA" id="ARBA00023136"/>
    </source>
</evidence>